<proteinExistence type="predicted"/>
<feature type="transmembrane region" description="Helical" evidence="1">
    <location>
        <begin position="116"/>
        <end position="136"/>
    </location>
</feature>
<dbReference type="EMBL" id="JAOTJD010000004">
    <property type="protein sequence ID" value="MFD3262963.1"/>
    <property type="molecule type" value="Genomic_DNA"/>
</dbReference>
<evidence type="ECO:0008006" key="4">
    <source>
        <dbReference type="Google" id="ProtNLM"/>
    </source>
</evidence>
<gene>
    <name evidence="2" type="ORF">OCL97_03170</name>
</gene>
<reference evidence="2 3" key="1">
    <citation type="submission" date="2022-09" db="EMBL/GenBank/DDBJ databases">
        <title>New species of Phenylobacterium.</title>
        <authorList>
            <person name="Mieszkin S."/>
        </authorList>
    </citation>
    <scope>NUCLEOTIDE SEQUENCE [LARGE SCALE GENOMIC DNA]</scope>
    <source>
        <strain evidence="2 3">HK31-G</strain>
    </source>
</reference>
<feature type="transmembrane region" description="Helical" evidence="1">
    <location>
        <begin position="90"/>
        <end position="110"/>
    </location>
</feature>
<protein>
    <recommendedName>
        <fullName evidence="4">DUF4345 domain-containing protein</fullName>
    </recommendedName>
</protein>
<sequence length="139" mass="14389">MEAGVTDKTAGARFWLQSIVALLAGFAAVVVLSLLADAVFHLTGVFPANGQAMTEVGDNLLALSYRMVFGAFGSYVAARLAPARPLLHALILGAVGAALAILGVATTWNMNLGSHWYPIALVVTALPMAWIGGLLGRKG</sequence>
<evidence type="ECO:0000256" key="1">
    <source>
        <dbReference type="SAM" id="Phobius"/>
    </source>
</evidence>
<keyword evidence="3" id="KW-1185">Reference proteome</keyword>
<evidence type="ECO:0000313" key="2">
    <source>
        <dbReference type="EMBL" id="MFD3262963.1"/>
    </source>
</evidence>
<name>A0ABW6CQ73_9CAUL</name>
<keyword evidence="1" id="KW-1133">Transmembrane helix</keyword>
<accession>A0ABW6CQ73</accession>
<keyword evidence="1" id="KW-0812">Transmembrane</keyword>
<feature type="transmembrane region" description="Helical" evidence="1">
    <location>
        <begin position="20"/>
        <end position="40"/>
    </location>
</feature>
<organism evidence="2 3">
    <name type="scientific">Phenylobacterium ferrooxidans</name>
    <dbReference type="NCBI Taxonomy" id="2982689"/>
    <lineage>
        <taxon>Bacteria</taxon>
        <taxon>Pseudomonadati</taxon>
        <taxon>Pseudomonadota</taxon>
        <taxon>Alphaproteobacteria</taxon>
        <taxon>Caulobacterales</taxon>
        <taxon>Caulobacteraceae</taxon>
        <taxon>Phenylobacterium</taxon>
    </lineage>
</organism>
<dbReference type="RefSeq" id="WP_377367532.1">
    <property type="nucleotide sequence ID" value="NZ_JAOTJD010000004.1"/>
</dbReference>
<evidence type="ECO:0000313" key="3">
    <source>
        <dbReference type="Proteomes" id="UP001598130"/>
    </source>
</evidence>
<comment type="caution">
    <text evidence="2">The sequence shown here is derived from an EMBL/GenBank/DDBJ whole genome shotgun (WGS) entry which is preliminary data.</text>
</comment>
<feature type="transmembrane region" description="Helical" evidence="1">
    <location>
        <begin position="60"/>
        <end position="78"/>
    </location>
</feature>
<keyword evidence="1" id="KW-0472">Membrane</keyword>
<dbReference type="Proteomes" id="UP001598130">
    <property type="component" value="Unassembled WGS sequence"/>
</dbReference>